<feature type="domain" description="Arrestin C-terminal-like" evidence="3">
    <location>
        <begin position="183"/>
        <end position="318"/>
    </location>
</feature>
<dbReference type="Pfam" id="PF00339">
    <property type="entry name" value="Arrestin_N"/>
    <property type="match status" value="1"/>
</dbReference>
<feature type="compositionally biased region" description="Polar residues" evidence="2">
    <location>
        <begin position="444"/>
        <end position="454"/>
    </location>
</feature>
<feature type="compositionally biased region" description="Polar residues" evidence="2">
    <location>
        <begin position="365"/>
        <end position="398"/>
    </location>
</feature>
<sequence>MLSALPTSSNINVELDDQEKTYFPGDAVRGNVVLKMVRNTSTKCIILQFIGEITTSLMSLTERKFNETQTLTLFNTELVLFGSRNSESTTNLTTGEHKFPFEFHLPATTSSFTLPTSYLGNKGSIQYSLRATHHKPWVPTSLSPRSVCPVLVSDLIDTQEAGYLTPFDQVKDVAISLGTFRKSKGTVEARVVIPKKAFTKGEIIPVKISINHIQPIRDANGVHVKLNQLSKFMANGYEQKQVTAVFAQDLALNIDSTSLSTILEAKIRVPRSLPPTTITAPLISFSYELHVKIDLIPNAFYKKRLEFVFPLIVGTYPIIGLSSEDNEITADPDENLTPTEEEGDWTVVLPHLTENQVLYNIGNEQNSTQSLEPPSPTGSAFSNGSRQNANLNKPNLQDSATNESSHSRSNSSPNINLPSTSNPQPSAPHIHLIEKPPLEDLEETTTAVPSSSGSRDVHPSAPSAFDLGYMVDRVEEDPTSSRSAEEDLPPSYQEALRAGASQHWK</sequence>
<dbReference type="EMBL" id="JASJQH010008453">
    <property type="protein sequence ID" value="KAK9692576.1"/>
    <property type="molecule type" value="Genomic_DNA"/>
</dbReference>
<keyword evidence="5" id="KW-1185">Reference proteome</keyword>
<dbReference type="InterPro" id="IPR014756">
    <property type="entry name" value="Ig_E-set"/>
</dbReference>
<dbReference type="Proteomes" id="UP001479436">
    <property type="component" value="Unassembled WGS sequence"/>
</dbReference>
<reference evidence="4 5" key="1">
    <citation type="submission" date="2023-04" db="EMBL/GenBank/DDBJ databases">
        <title>Genome of Basidiobolus ranarum AG-B5.</title>
        <authorList>
            <person name="Stajich J.E."/>
            <person name="Carter-House D."/>
            <person name="Gryganskyi A."/>
        </authorList>
    </citation>
    <scope>NUCLEOTIDE SEQUENCE [LARGE SCALE GENOMIC DNA]</scope>
    <source>
        <strain evidence="4 5">AG-B5</strain>
    </source>
</reference>
<dbReference type="SUPFAM" id="SSF81296">
    <property type="entry name" value="E set domains"/>
    <property type="match status" value="2"/>
</dbReference>
<organism evidence="4 5">
    <name type="scientific">Basidiobolus ranarum</name>
    <dbReference type="NCBI Taxonomy" id="34480"/>
    <lineage>
        <taxon>Eukaryota</taxon>
        <taxon>Fungi</taxon>
        <taxon>Fungi incertae sedis</taxon>
        <taxon>Zoopagomycota</taxon>
        <taxon>Entomophthoromycotina</taxon>
        <taxon>Basidiobolomycetes</taxon>
        <taxon>Basidiobolales</taxon>
        <taxon>Basidiobolaceae</taxon>
        <taxon>Basidiobolus</taxon>
    </lineage>
</organism>
<evidence type="ECO:0000313" key="5">
    <source>
        <dbReference type="Proteomes" id="UP001479436"/>
    </source>
</evidence>
<dbReference type="InterPro" id="IPR050357">
    <property type="entry name" value="Arrestin_domain-protein"/>
</dbReference>
<comment type="caution">
    <text evidence="4">The sequence shown here is derived from an EMBL/GenBank/DDBJ whole genome shotgun (WGS) entry which is preliminary data.</text>
</comment>
<accession>A0ABR2VPP9</accession>
<name>A0ABR2VPP9_9FUNG</name>
<dbReference type="Gene3D" id="2.60.40.640">
    <property type="match status" value="2"/>
</dbReference>
<dbReference type="Pfam" id="PF02752">
    <property type="entry name" value="Arrestin_C"/>
    <property type="match status" value="1"/>
</dbReference>
<dbReference type="PANTHER" id="PTHR11188:SF161">
    <property type="entry name" value="PH-RESPONSE REGULATOR PROTEIN PALF_RIM8"/>
    <property type="match status" value="1"/>
</dbReference>
<evidence type="ECO:0000259" key="3">
    <source>
        <dbReference type="SMART" id="SM01017"/>
    </source>
</evidence>
<comment type="similarity">
    <text evidence="1">Belongs to the arrestin family. PalF/RIM8 subfamily.</text>
</comment>
<dbReference type="InterPro" id="IPR014752">
    <property type="entry name" value="Arrestin-like_C"/>
</dbReference>
<evidence type="ECO:0000313" key="4">
    <source>
        <dbReference type="EMBL" id="KAK9692576.1"/>
    </source>
</evidence>
<evidence type="ECO:0000256" key="2">
    <source>
        <dbReference type="SAM" id="MobiDB-lite"/>
    </source>
</evidence>
<feature type="compositionally biased region" description="Low complexity" evidence="2">
    <location>
        <begin position="399"/>
        <end position="416"/>
    </location>
</feature>
<dbReference type="SMART" id="SM01017">
    <property type="entry name" value="Arrestin_C"/>
    <property type="match status" value="1"/>
</dbReference>
<evidence type="ECO:0000256" key="1">
    <source>
        <dbReference type="ARBA" id="ARBA00037950"/>
    </source>
</evidence>
<proteinExistence type="inferred from homology"/>
<dbReference type="InterPro" id="IPR011022">
    <property type="entry name" value="Arrestin_C-like"/>
</dbReference>
<gene>
    <name evidence="4" type="ORF">K7432_014269</name>
</gene>
<feature type="region of interest" description="Disordered" evidence="2">
    <location>
        <begin position="365"/>
        <end position="505"/>
    </location>
</feature>
<protein>
    <recommendedName>
        <fullName evidence="3">Arrestin C-terminal-like domain-containing protein</fullName>
    </recommendedName>
</protein>
<dbReference type="PANTHER" id="PTHR11188">
    <property type="entry name" value="ARRESTIN DOMAIN CONTAINING PROTEIN"/>
    <property type="match status" value="1"/>
</dbReference>
<dbReference type="InterPro" id="IPR011021">
    <property type="entry name" value="Arrestin-like_N"/>
</dbReference>